<evidence type="ECO:0000256" key="4">
    <source>
        <dbReference type="ARBA" id="ARBA00022692"/>
    </source>
</evidence>
<evidence type="ECO:0000313" key="8">
    <source>
        <dbReference type="EMBL" id="MCP8352066.1"/>
    </source>
</evidence>
<feature type="transmembrane region" description="Helical" evidence="7">
    <location>
        <begin position="89"/>
        <end position="111"/>
    </location>
</feature>
<feature type="transmembrane region" description="Helical" evidence="7">
    <location>
        <begin position="424"/>
        <end position="443"/>
    </location>
</feature>
<evidence type="ECO:0000313" key="9">
    <source>
        <dbReference type="Proteomes" id="UP001320768"/>
    </source>
</evidence>
<dbReference type="EMBL" id="JAKUDN010000002">
    <property type="protein sequence ID" value="MCP8352066.1"/>
    <property type="molecule type" value="Genomic_DNA"/>
</dbReference>
<comment type="caution">
    <text evidence="8">The sequence shown here is derived from an EMBL/GenBank/DDBJ whole genome shotgun (WGS) entry which is preliminary data.</text>
</comment>
<evidence type="ECO:0008006" key="10">
    <source>
        <dbReference type="Google" id="ProtNLM"/>
    </source>
</evidence>
<feature type="transmembrane region" description="Helical" evidence="7">
    <location>
        <begin position="365"/>
        <end position="386"/>
    </location>
</feature>
<feature type="transmembrane region" description="Helical" evidence="7">
    <location>
        <begin position="12"/>
        <end position="41"/>
    </location>
</feature>
<evidence type="ECO:0000256" key="6">
    <source>
        <dbReference type="ARBA" id="ARBA00023136"/>
    </source>
</evidence>
<name>A0ABT1L572_9GAMM</name>
<feature type="transmembrane region" description="Helical" evidence="7">
    <location>
        <begin position="393"/>
        <end position="412"/>
    </location>
</feature>
<keyword evidence="6 7" id="KW-0472">Membrane</keyword>
<evidence type="ECO:0000256" key="7">
    <source>
        <dbReference type="SAM" id="Phobius"/>
    </source>
</evidence>
<reference evidence="8 9" key="1">
    <citation type="journal article" date="2022" name="Nat. Microbiol.">
        <title>The microbiome of a bacterivorous marine choanoflagellate contains a resource-demanding obligate bacterial associate.</title>
        <authorList>
            <person name="Needham D.M."/>
            <person name="Poirier C."/>
            <person name="Bachy C."/>
            <person name="George E.E."/>
            <person name="Wilken S."/>
            <person name="Yung C.C.M."/>
            <person name="Limardo A.J."/>
            <person name="Morando M."/>
            <person name="Sudek L."/>
            <person name="Malmstrom R.R."/>
            <person name="Keeling P.J."/>
            <person name="Santoro A.E."/>
            <person name="Worden A.Z."/>
        </authorList>
    </citation>
    <scope>NUCLEOTIDE SEQUENCE [LARGE SCALE GENOMIC DNA]</scope>
    <source>
        <strain evidence="8 9">Comchoano-2</strain>
    </source>
</reference>
<keyword evidence="9" id="KW-1185">Reference proteome</keyword>
<evidence type="ECO:0000256" key="1">
    <source>
        <dbReference type="ARBA" id="ARBA00004651"/>
    </source>
</evidence>
<protein>
    <recommendedName>
        <fullName evidence="10">MATE family efflux transporter</fullName>
    </recommendedName>
</protein>
<evidence type="ECO:0000256" key="5">
    <source>
        <dbReference type="ARBA" id="ARBA00022989"/>
    </source>
</evidence>
<feature type="transmembrane region" description="Helical" evidence="7">
    <location>
        <begin position="164"/>
        <end position="188"/>
    </location>
</feature>
<dbReference type="PANTHER" id="PTHR43549">
    <property type="entry name" value="MULTIDRUG RESISTANCE PROTEIN YPNP-RELATED"/>
    <property type="match status" value="1"/>
</dbReference>
<dbReference type="PANTHER" id="PTHR43549:SF2">
    <property type="entry name" value="MULTIDRUG RESISTANCE PROTEIN NORM-RELATED"/>
    <property type="match status" value="1"/>
</dbReference>
<sequence>MSDVFSLPPGKRLLSLVIPIALGFMMLMLIDFADVIIAGLISEEDFAVLGYCYPLIYLMIAIGFGFNQGVTIVGSATYQKEGAIGLNRLIVQACMVALVVSLCLCTLVIIGLHQVWVSDEILAYYSILEPYLLWVLGALLPTFFLLVFCAVCQILGKPNIIRNALALMLVTTMITHPCMALNTGYVMFSWPFKVTLPIGLNLGLVGIAISKIIVSCMGLIYVIFKVVQWQDISAQVFKVRLPIMSSFLRHALPASGIQLLVPAYFLVLMQVVANFGLEAISGFSLGYRIVMVVVVPILGVFVALMVVLTHDLALKQFDKVKYMLKLCLQWGSVVVGITMVLAYVLAEFLLPESNMEAIKVIALQYMLLAIYITVLEYMIGVCTVAFQSIQKPLLAFFVQSSRTLIFPLPILWFVSQNALSLLELWYGLALSFSLAALLTALLTQKYFWRASMFQD</sequence>
<comment type="subcellular location">
    <subcellularLocation>
        <location evidence="1">Cell membrane</location>
        <topology evidence="1">Multi-pass membrane protein</topology>
    </subcellularLocation>
</comment>
<feature type="transmembrane region" description="Helical" evidence="7">
    <location>
        <begin position="285"/>
        <end position="310"/>
    </location>
</feature>
<feature type="transmembrane region" description="Helical" evidence="7">
    <location>
        <begin position="322"/>
        <end position="345"/>
    </location>
</feature>
<keyword evidence="2" id="KW-0813">Transport</keyword>
<dbReference type="RefSeq" id="WP_258569176.1">
    <property type="nucleotide sequence ID" value="NZ_JAKUDN010000002.1"/>
</dbReference>
<dbReference type="InterPro" id="IPR002528">
    <property type="entry name" value="MATE_fam"/>
</dbReference>
<dbReference type="Proteomes" id="UP001320768">
    <property type="component" value="Unassembled WGS sequence"/>
</dbReference>
<feature type="transmembrane region" description="Helical" evidence="7">
    <location>
        <begin position="53"/>
        <end position="77"/>
    </location>
</feature>
<gene>
    <name evidence="8" type="ORF">MKS91_02035</name>
</gene>
<keyword evidence="5 7" id="KW-1133">Transmembrane helix</keyword>
<organism evidence="8 9">
    <name type="scientific">Candidatus Synchoanobacter obligatus</name>
    <dbReference type="NCBI Taxonomy" id="2919597"/>
    <lineage>
        <taxon>Bacteria</taxon>
        <taxon>Pseudomonadati</taxon>
        <taxon>Pseudomonadota</taxon>
        <taxon>Gammaproteobacteria</taxon>
        <taxon>Candidatus Comchoanobacterales</taxon>
        <taxon>Candidatus Comchoanobacteraceae</taxon>
        <taxon>Candidatus Synchoanobacter</taxon>
    </lineage>
</organism>
<feature type="transmembrane region" description="Helical" evidence="7">
    <location>
        <begin position="200"/>
        <end position="227"/>
    </location>
</feature>
<accession>A0ABT1L572</accession>
<keyword evidence="3" id="KW-1003">Cell membrane</keyword>
<keyword evidence="4 7" id="KW-0812">Transmembrane</keyword>
<evidence type="ECO:0000256" key="2">
    <source>
        <dbReference type="ARBA" id="ARBA00022448"/>
    </source>
</evidence>
<feature type="transmembrane region" description="Helical" evidence="7">
    <location>
        <begin position="247"/>
        <end position="273"/>
    </location>
</feature>
<dbReference type="Pfam" id="PF01554">
    <property type="entry name" value="MatE"/>
    <property type="match status" value="2"/>
</dbReference>
<evidence type="ECO:0000256" key="3">
    <source>
        <dbReference type="ARBA" id="ARBA00022475"/>
    </source>
</evidence>
<feature type="transmembrane region" description="Helical" evidence="7">
    <location>
        <begin position="131"/>
        <end position="152"/>
    </location>
</feature>
<proteinExistence type="predicted"/>
<dbReference type="InterPro" id="IPR052031">
    <property type="entry name" value="Membrane_Transporter-Flippase"/>
</dbReference>